<dbReference type="AlphaFoldDB" id="A0A7J7M1H3"/>
<evidence type="ECO:0000259" key="5">
    <source>
        <dbReference type="PROSITE" id="PS50110"/>
    </source>
</evidence>
<proteinExistence type="predicted"/>
<feature type="domain" description="Response regulatory" evidence="5">
    <location>
        <begin position="43"/>
        <end position="137"/>
    </location>
</feature>
<name>A0A7J7M1H3_9MAGN</name>
<dbReference type="GO" id="GO:0005634">
    <property type="term" value="C:nucleus"/>
    <property type="evidence" value="ECO:0007669"/>
    <property type="project" value="TreeGrafter"/>
</dbReference>
<gene>
    <name evidence="6" type="ORF">GIB67_019315</name>
</gene>
<evidence type="ECO:0000313" key="6">
    <source>
        <dbReference type="EMBL" id="KAF6148707.1"/>
    </source>
</evidence>
<organism evidence="6 7">
    <name type="scientific">Kingdonia uniflora</name>
    <dbReference type="NCBI Taxonomy" id="39325"/>
    <lineage>
        <taxon>Eukaryota</taxon>
        <taxon>Viridiplantae</taxon>
        <taxon>Streptophyta</taxon>
        <taxon>Embryophyta</taxon>
        <taxon>Tracheophyta</taxon>
        <taxon>Spermatophyta</taxon>
        <taxon>Magnoliopsida</taxon>
        <taxon>Ranunculales</taxon>
        <taxon>Circaeasteraceae</taxon>
        <taxon>Kingdonia</taxon>
    </lineage>
</organism>
<dbReference type="InterPro" id="IPR001789">
    <property type="entry name" value="Sig_transdc_resp-reg_receiver"/>
</dbReference>
<evidence type="ECO:0000256" key="2">
    <source>
        <dbReference type="ARBA" id="ARBA00012438"/>
    </source>
</evidence>
<dbReference type="GO" id="GO:0000160">
    <property type="term" value="P:phosphorelay signal transduction system"/>
    <property type="evidence" value="ECO:0007669"/>
    <property type="project" value="InterPro"/>
</dbReference>
<evidence type="ECO:0000313" key="7">
    <source>
        <dbReference type="Proteomes" id="UP000541444"/>
    </source>
</evidence>
<dbReference type="EMBL" id="JACGCM010001830">
    <property type="protein sequence ID" value="KAF6148707.1"/>
    <property type="molecule type" value="Genomic_DNA"/>
</dbReference>
<dbReference type="GO" id="GO:0004673">
    <property type="term" value="F:protein histidine kinase activity"/>
    <property type="evidence" value="ECO:0007669"/>
    <property type="project" value="UniProtKB-EC"/>
</dbReference>
<keyword evidence="3 4" id="KW-0597">Phosphoprotein</keyword>
<dbReference type="Gene3D" id="3.40.50.2300">
    <property type="match status" value="1"/>
</dbReference>
<dbReference type="SUPFAM" id="SSF52172">
    <property type="entry name" value="CheY-like"/>
    <property type="match status" value="1"/>
</dbReference>
<comment type="catalytic activity">
    <reaction evidence="1">
        <text>ATP + protein L-histidine = ADP + protein N-phospho-L-histidine.</text>
        <dbReference type="EC" id="2.7.13.3"/>
    </reaction>
</comment>
<evidence type="ECO:0000256" key="1">
    <source>
        <dbReference type="ARBA" id="ARBA00000085"/>
    </source>
</evidence>
<sequence>MKPLRASMLEANLQRAMGVNNKGSAHNGDLPLESLENLLRGKRILLVDDNIINLKVAGGSLKKYGAEVESADNGEKAIAMLRPPHSFDACFMDIKCHFETTRRIRSIERDVNDRIRHGQESMEAYGTFRSGVYQYWR</sequence>
<protein>
    <recommendedName>
        <fullName evidence="2">histidine kinase</fullName>
        <ecNumber evidence="2">2.7.13.3</ecNumber>
    </recommendedName>
</protein>
<feature type="modified residue" description="4-aspartylphosphate" evidence="4">
    <location>
        <position position="93"/>
    </location>
</feature>
<dbReference type="InterPro" id="IPR050956">
    <property type="entry name" value="2C_system_His_kinase"/>
</dbReference>
<evidence type="ECO:0000256" key="3">
    <source>
        <dbReference type="ARBA" id="ARBA00022553"/>
    </source>
</evidence>
<accession>A0A7J7M1H3</accession>
<keyword evidence="7" id="KW-1185">Reference proteome</keyword>
<dbReference type="PANTHER" id="PTHR43719:SF73">
    <property type="entry name" value="HISTIDINE KINASE 3"/>
    <property type="match status" value="1"/>
</dbReference>
<dbReference type="Proteomes" id="UP000541444">
    <property type="component" value="Unassembled WGS sequence"/>
</dbReference>
<evidence type="ECO:0000256" key="4">
    <source>
        <dbReference type="PROSITE-ProRule" id="PRU00169"/>
    </source>
</evidence>
<reference evidence="6 7" key="1">
    <citation type="journal article" date="2020" name="IScience">
        <title>Genome Sequencing of the Endangered Kingdonia uniflora (Circaeasteraceae, Ranunculales) Reveals Potential Mechanisms of Evolutionary Specialization.</title>
        <authorList>
            <person name="Sun Y."/>
            <person name="Deng T."/>
            <person name="Zhang A."/>
            <person name="Moore M.J."/>
            <person name="Landis J.B."/>
            <person name="Lin N."/>
            <person name="Zhang H."/>
            <person name="Zhang X."/>
            <person name="Huang J."/>
            <person name="Zhang X."/>
            <person name="Sun H."/>
            <person name="Wang H."/>
        </authorList>
    </citation>
    <scope>NUCLEOTIDE SEQUENCE [LARGE SCALE GENOMIC DNA]</scope>
    <source>
        <strain evidence="6">TB1705</strain>
        <tissue evidence="6">Leaf</tissue>
    </source>
</reference>
<dbReference type="CDD" id="cd17546">
    <property type="entry name" value="REC_hyHK_CKI1_RcsC-like"/>
    <property type="match status" value="1"/>
</dbReference>
<dbReference type="OrthoDB" id="779901at2759"/>
<comment type="caution">
    <text evidence="6">The sequence shown here is derived from an EMBL/GenBank/DDBJ whole genome shotgun (WGS) entry which is preliminary data.</text>
</comment>
<dbReference type="InterPro" id="IPR011006">
    <property type="entry name" value="CheY-like_superfamily"/>
</dbReference>
<dbReference type="EC" id="2.7.13.3" evidence="2"/>
<dbReference type="PANTHER" id="PTHR43719">
    <property type="entry name" value="TWO-COMPONENT HISTIDINE KINASE"/>
    <property type="match status" value="1"/>
</dbReference>
<dbReference type="PROSITE" id="PS50110">
    <property type="entry name" value="RESPONSE_REGULATORY"/>
    <property type="match status" value="1"/>
</dbReference>